<organism evidence="1 2">
    <name type="scientific">Stenotrophomonas maltophilia</name>
    <name type="common">Pseudomonas maltophilia</name>
    <name type="synonym">Xanthomonas maltophilia</name>
    <dbReference type="NCBI Taxonomy" id="40324"/>
    <lineage>
        <taxon>Bacteria</taxon>
        <taxon>Pseudomonadati</taxon>
        <taxon>Pseudomonadota</taxon>
        <taxon>Gammaproteobacteria</taxon>
        <taxon>Lysobacterales</taxon>
        <taxon>Lysobacteraceae</taxon>
        <taxon>Stenotrophomonas</taxon>
        <taxon>Stenotrophomonas maltophilia group</taxon>
    </lineage>
</organism>
<accession>A0AAP7GV72</accession>
<dbReference type="AlphaFoldDB" id="A0AAP7GV72"/>
<evidence type="ECO:0000313" key="1">
    <source>
        <dbReference type="EMBL" id="OBU61985.1"/>
    </source>
</evidence>
<comment type="caution">
    <text evidence="1">The sequence shown here is derived from an EMBL/GenBank/DDBJ whole genome shotgun (WGS) entry which is preliminary data.</text>
</comment>
<protein>
    <submittedName>
        <fullName evidence="1">Uncharacterized protein</fullName>
    </submittedName>
</protein>
<gene>
    <name evidence="1" type="ORF">A9K56_08080</name>
</gene>
<dbReference type="RefSeq" id="WP_065181901.1">
    <property type="nucleotide sequence ID" value="NZ_LYVI01000004.1"/>
</dbReference>
<dbReference type="Proteomes" id="UP000092125">
    <property type="component" value="Unassembled WGS sequence"/>
</dbReference>
<evidence type="ECO:0000313" key="2">
    <source>
        <dbReference type="Proteomes" id="UP000092125"/>
    </source>
</evidence>
<dbReference type="EMBL" id="LYVI01000004">
    <property type="protein sequence ID" value="OBU61985.1"/>
    <property type="molecule type" value="Genomic_DNA"/>
</dbReference>
<sequence>MAEAGFEIRNMNDNVFIDSTFFNYALISKHTLVFETAGGPVSGGYGNQAFLTVQGDAPIVAARCAHPFTVSRARPVAGGFEFGFISRHGAGAAPGDTIEVFVFDRPHATGLYGMQTFDAQGRIVYDSTRKYMRVVDFRTTPGVSPNAQVRFAGSGQYAYVVTRPAYRWSGVQATPTSPWQWACSAGFVYSRSDGYDLQSWNSGEGTYAAFGNPAPVAAGSGMDVMVVDVSGL</sequence>
<name>A0AAP7GV72_STEMA</name>
<proteinExistence type="predicted"/>
<reference evidence="1 2" key="1">
    <citation type="submission" date="2016-05" db="EMBL/GenBank/DDBJ databases">
        <title>Draft Genome Sequences of Stenotrophomonas maltophilia Strains Sm32COP, Sm41DVV, Sm46PAILV, SmF3, SmF22, SmSOFb1 and SmCVFa1, Isolated from Different Manures, in France.</title>
        <authorList>
            <person name="Nazaret S."/>
            <person name="Bodilis J."/>
        </authorList>
    </citation>
    <scope>NUCLEOTIDE SEQUENCE [LARGE SCALE GENOMIC DNA]</scope>
    <source>
        <strain evidence="1 2">Sm41DVV</strain>
    </source>
</reference>